<dbReference type="Gene3D" id="3.60.15.10">
    <property type="entry name" value="Ribonuclease Z/Hydroxyacylglutathione hydrolase-like"/>
    <property type="match status" value="1"/>
</dbReference>
<dbReference type="CDD" id="cd06262">
    <property type="entry name" value="metallo-hydrolase-like_MBL-fold"/>
    <property type="match status" value="1"/>
</dbReference>
<evidence type="ECO:0000259" key="1">
    <source>
        <dbReference type="SMART" id="SM00849"/>
    </source>
</evidence>
<dbReference type="InterPro" id="IPR001279">
    <property type="entry name" value="Metallo-B-lactamas"/>
</dbReference>
<gene>
    <name evidence="2" type="ORF">SAMN04489860_1805</name>
</gene>
<dbReference type="InterPro" id="IPR051453">
    <property type="entry name" value="MBL_Glyoxalase_II"/>
</dbReference>
<feature type="domain" description="Metallo-beta-lactamase" evidence="1">
    <location>
        <begin position="17"/>
        <end position="187"/>
    </location>
</feature>
<dbReference type="PANTHER" id="PTHR46233:SF1">
    <property type="entry name" value="CONSERVED PROTEIN"/>
    <property type="match status" value="1"/>
</dbReference>
<dbReference type="Pfam" id="PF00753">
    <property type="entry name" value="Lactamase_B"/>
    <property type="match status" value="1"/>
</dbReference>
<dbReference type="EMBL" id="LT629776">
    <property type="protein sequence ID" value="SDS55243.1"/>
    <property type="molecule type" value="Genomic_DNA"/>
</dbReference>
<dbReference type="PANTHER" id="PTHR46233">
    <property type="entry name" value="HYDROXYACYLGLUTATHIONE HYDROLASE GLOC"/>
    <property type="match status" value="1"/>
</dbReference>
<sequence length="208" mass="21665">MTDATVTIDPVHVGPMDNVAYVVTCGRTQRVLVIDAADEPRKILATVGDDTSRVDAVVTTHQHQDHVQALGAVVAETGATTYAGEPDASAVTAATGVPIDVGLRHGSVVDVGELRFTVVALRGHTPGSVALALATTDGTHLFTGDSLFPGGVGATGGDPDRFEALISDVENRIFARYGDDVVVHPGHGAPTTLGRERPALASWRERGW</sequence>
<organism evidence="2 3">
    <name type="scientific">Paraoerskovia marina</name>
    <dbReference type="NCBI Taxonomy" id="545619"/>
    <lineage>
        <taxon>Bacteria</taxon>
        <taxon>Bacillati</taxon>
        <taxon>Actinomycetota</taxon>
        <taxon>Actinomycetes</taxon>
        <taxon>Micrococcales</taxon>
        <taxon>Cellulomonadaceae</taxon>
        <taxon>Paraoerskovia</taxon>
    </lineage>
</organism>
<dbReference type="SMART" id="SM00849">
    <property type="entry name" value="Lactamase_B"/>
    <property type="match status" value="1"/>
</dbReference>
<dbReference type="SUPFAM" id="SSF56281">
    <property type="entry name" value="Metallo-hydrolase/oxidoreductase"/>
    <property type="match status" value="1"/>
</dbReference>
<reference evidence="2 3" key="1">
    <citation type="submission" date="2016-10" db="EMBL/GenBank/DDBJ databases">
        <authorList>
            <person name="de Groot N.N."/>
        </authorList>
    </citation>
    <scope>NUCLEOTIDE SEQUENCE [LARGE SCALE GENOMIC DNA]</scope>
    <source>
        <strain evidence="2 3">DSM 22126</strain>
    </source>
</reference>
<dbReference type="STRING" id="545619.SAMN04489860_1805"/>
<evidence type="ECO:0000313" key="3">
    <source>
        <dbReference type="Proteomes" id="UP000185663"/>
    </source>
</evidence>
<evidence type="ECO:0000313" key="2">
    <source>
        <dbReference type="EMBL" id="SDS55243.1"/>
    </source>
</evidence>
<proteinExistence type="predicted"/>
<dbReference type="AlphaFoldDB" id="A0A1H1T556"/>
<dbReference type="InterPro" id="IPR036866">
    <property type="entry name" value="RibonucZ/Hydroxyglut_hydro"/>
</dbReference>
<keyword evidence="3" id="KW-1185">Reference proteome</keyword>
<dbReference type="RefSeq" id="WP_083372298.1">
    <property type="nucleotide sequence ID" value="NZ_LT629776.1"/>
</dbReference>
<protein>
    <submittedName>
        <fullName evidence="2">Glyoxylase, beta-lactamase superfamily II</fullName>
    </submittedName>
</protein>
<name>A0A1H1T556_9CELL</name>
<accession>A0A1H1T556</accession>
<dbReference type="Proteomes" id="UP000185663">
    <property type="component" value="Chromosome I"/>
</dbReference>
<dbReference type="OrthoDB" id="2971563at2"/>
<dbReference type="eggNOG" id="COG0491">
    <property type="taxonomic scope" value="Bacteria"/>
</dbReference>